<evidence type="ECO:0000313" key="2">
    <source>
        <dbReference type="Proteomes" id="UP000233469"/>
    </source>
</evidence>
<gene>
    <name evidence="1" type="ORF">RhiirC2_782397</name>
</gene>
<reference evidence="1 2" key="2">
    <citation type="submission" date="2017-10" db="EMBL/GenBank/DDBJ databases">
        <title>Extensive intraspecific genome diversity in a model arbuscular mycorrhizal fungus.</title>
        <authorList>
            <person name="Chen E.C.H."/>
            <person name="Morin E."/>
            <person name="Baudet D."/>
            <person name="Noel J."/>
            <person name="Ndikumana S."/>
            <person name="Charron P."/>
            <person name="St-Onge C."/>
            <person name="Giorgi J."/>
            <person name="Grigoriev I.V."/>
            <person name="Roux C."/>
            <person name="Martin F.M."/>
            <person name="Corradi N."/>
        </authorList>
    </citation>
    <scope>NUCLEOTIDE SEQUENCE [LARGE SCALE GENOMIC DNA]</scope>
    <source>
        <strain evidence="1 2">C2</strain>
    </source>
</reference>
<organism evidence="1 2">
    <name type="scientific">Rhizophagus irregularis</name>
    <dbReference type="NCBI Taxonomy" id="588596"/>
    <lineage>
        <taxon>Eukaryota</taxon>
        <taxon>Fungi</taxon>
        <taxon>Fungi incertae sedis</taxon>
        <taxon>Mucoromycota</taxon>
        <taxon>Glomeromycotina</taxon>
        <taxon>Glomeromycetes</taxon>
        <taxon>Glomerales</taxon>
        <taxon>Glomeraceae</taxon>
        <taxon>Rhizophagus</taxon>
    </lineage>
</organism>
<reference evidence="1 2" key="1">
    <citation type="submission" date="2016-04" db="EMBL/GenBank/DDBJ databases">
        <title>Genome analyses suggest a sexual origin of heterokaryosis in a supposedly ancient asexual fungus.</title>
        <authorList>
            <person name="Ropars J."/>
            <person name="Sedzielewska K."/>
            <person name="Noel J."/>
            <person name="Charron P."/>
            <person name="Farinelli L."/>
            <person name="Marton T."/>
            <person name="Kruger M."/>
            <person name="Pelin A."/>
            <person name="Brachmann A."/>
            <person name="Corradi N."/>
        </authorList>
    </citation>
    <scope>NUCLEOTIDE SEQUENCE [LARGE SCALE GENOMIC DNA]</scope>
    <source>
        <strain evidence="1 2">C2</strain>
    </source>
</reference>
<comment type="caution">
    <text evidence="1">The sequence shown here is derived from an EMBL/GenBank/DDBJ whole genome shotgun (WGS) entry which is preliminary data.</text>
</comment>
<accession>A0A2N1N331</accession>
<evidence type="ECO:0000313" key="1">
    <source>
        <dbReference type="EMBL" id="PKK68333.1"/>
    </source>
</evidence>
<dbReference type="AlphaFoldDB" id="A0A2N1N331"/>
<dbReference type="EMBL" id="LLXL01000852">
    <property type="protein sequence ID" value="PKK68333.1"/>
    <property type="molecule type" value="Genomic_DNA"/>
</dbReference>
<dbReference type="Proteomes" id="UP000233469">
    <property type="component" value="Unassembled WGS sequence"/>
</dbReference>
<proteinExistence type="predicted"/>
<name>A0A2N1N331_9GLOM</name>
<sequence length="146" mass="16710">MGIAQNSELSSDLSSYSKDDFNTLIKNTLQQFIPLIKFYNLTPNESVDKVYPHKKSYSKNYEEKTHENNSRSSRILLHNHRFKTPPFIYTSFLYLSTVLTTSSSSNSSPKTCAISLFKFIEEQPLFADYGDKLKDIFNKSNVVGTS</sequence>
<protein>
    <submittedName>
        <fullName evidence="1">Uncharacterized protein</fullName>
    </submittedName>
</protein>